<feature type="domain" description="FAD dependent oxidoreductase" evidence="2">
    <location>
        <begin position="12"/>
        <end position="359"/>
    </location>
</feature>
<proteinExistence type="predicted"/>
<accession>A0A238LG46</accession>
<dbReference type="InterPro" id="IPR041854">
    <property type="entry name" value="BFD-like_2Fe2S-bd_dom_sf"/>
</dbReference>
<evidence type="ECO:0000256" key="1">
    <source>
        <dbReference type="ARBA" id="ARBA00023002"/>
    </source>
</evidence>
<dbReference type="PANTHER" id="PTHR42720">
    <property type="entry name" value="GLYCEROL-3-PHOSPHATE DEHYDROGENASE"/>
    <property type="match status" value="1"/>
</dbReference>
<dbReference type="Gene3D" id="3.30.9.10">
    <property type="entry name" value="D-Amino Acid Oxidase, subunit A, domain 2"/>
    <property type="match status" value="1"/>
</dbReference>
<evidence type="ECO:0000259" key="3">
    <source>
        <dbReference type="Pfam" id="PF04324"/>
    </source>
</evidence>
<dbReference type="CDD" id="cd19946">
    <property type="entry name" value="GlpA-like_Fer2_BFD-like"/>
    <property type="match status" value="1"/>
</dbReference>
<sequence>MPHSAPSPDRYDIAIIGAGVVGCALARSFAMAGARVVVLEKAHDILDGASKGNSAILHTGFDAPTGSLEAACVAAGHAEYLEIRERLGLPLLTSGALVIAWSDEEEAALPGLMEQARSNGVTDIEYLDGPALREAEPGLGAEARAAFRVPREYLIDPWSAPLAYLTQAIAHGADVRRRCEVTGGAFNGTDWTLKTSQGPVRTSSVINAAGLYGDRIDDLLLGRTDFTIKPRKGQFIVYDKPAFDLARHILLPVPTKVTKGIVVCRTIWGNLLVGPTAEEQNSRTDAGLHQPTLEALKARGQEILPALAHHKVTALYAGLRPATEEKHYRISKHPENMITVGGIRSTGLSAALGIAQHVRKLWEDERAPDWIAPEPVWPSVPNIAETAPRDWQSPGHGGVLCHCEMVTEREIRAALNGPLPAQSLAGLKRRTRVTMGRCQGYYCAGALARLTKGKLSQPMTADD</sequence>
<dbReference type="InterPro" id="IPR006076">
    <property type="entry name" value="FAD-dep_OxRdtase"/>
</dbReference>
<dbReference type="SUPFAM" id="SSF51905">
    <property type="entry name" value="FAD/NAD(P)-binding domain"/>
    <property type="match status" value="1"/>
</dbReference>
<dbReference type="Gene3D" id="3.50.50.60">
    <property type="entry name" value="FAD/NAD(P)-binding domain"/>
    <property type="match status" value="1"/>
</dbReference>
<dbReference type="EMBL" id="FXZK01000005">
    <property type="protein sequence ID" value="SMY08611.1"/>
    <property type="molecule type" value="Genomic_DNA"/>
</dbReference>
<dbReference type="Pfam" id="PF01266">
    <property type="entry name" value="DAO"/>
    <property type="match status" value="1"/>
</dbReference>
<evidence type="ECO:0000313" key="4">
    <source>
        <dbReference type="EMBL" id="SMY08611.1"/>
    </source>
</evidence>
<dbReference type="InterPro" id="IPR052745">
    <property type="entry name" value="G3P_Oxidase/Oxidoreductase"/>
</dbReference>
<evidence type="ECO:0000313" key="5">
    <source>
        <dbReference type="Proteomes" id="UP000201613"/>
    </source>
</evidence>
<dbReference type="Gene3D" id="1.10.10.1100">
    <property type="entry name" value="BFD-like [2Fe-2S]-binding domain"/>
    <property type="match status" value="1"/>
</dbReference>
<organism evidence="4 5">
    <name type="scientific">Flavimaricola marinus</name>
    <dbReference type="NCBI Taxonomy" id="1819565"/>
    <lineage>
        <taxon>Bacteria</taxon>
        <taxon>Pseudomonadati</taxon>
        <taxon>Pseudomonadota</taxon>
        <taxon>Alphaproteobacteria</taxon>
        <taxon>Rhodobacterales</taxon>
        <taxon>Paracoccaceae</taxon>
        <taxon>Flavimaricola</taxon>
    </lineage>
</organism>
<name>A0A238LG46_9RHOB</name>
<dbReference type="SUPFAM" id="SSF54373">
    <property type="entry name" value="FAD-linked reductases, C-terminal domain"/>
    <property type="match status" value="1"/>
</dbReference>
<protein>
    <submittedName>
        <fullName evidence="4">Anaerobic glycerol-3-phosphate dehydrogenase subunit A</fullName>
        <ecNumber evidence="4">1.1.5.3</ecNumber>
    </submittedName>
</protein>
<evidence type="ECO:0000259" key="2">
    <source>
        <dbReference type="Pfam" id="PF01266"/>
    </source>
</evidence>
<dbReference type="GO" id="GO:0004368">
    <property type="term" value="F:glycerol-3-phosphate dehydrogenase (quinone) activity"/>
    <property type="evidence" value="ECO:0007669"/>
    <property type="project" value="UniProtKB-EC"/>
</dbReference>
<gene>
    <name evidence="4" type="primary">glpA</name>
    <name evidence="4" type="ORF">LOM8899_02766</name>
</gene>
<feature type="domain" description="BFD-like [2Fe-2S]-binding" evidence="3">
    <location>
        <begin position="400"/>
        <end position="449"/>
    </location>
</feature>
<reference evidence="4 5" key="1">
    <citation type="submission" date="2017-05" db="EMBL/GenBank/DDBJ databases">
        <authorList>
            <person name="Song R."/>
            <person name="Chenine A.L."/>
            <person name="Ruprecht R.M."/>
        </authorList>
    </citation>
    <scope>NUCLEOTIDE SEQUENCE [LARGE SCALE GENOMIC DNA]</scope>
    <source>
        <strain evidence="4 5">CECT 8899</strain>
    </source>
</reference>
<dbReference type="PANTHER" id="PTHR42720:SF1">
    <property type="entry name" value="GLYCEROL 3-PHOSPHATE OXIDASE"/>
    <property type="match status" value="1"/>
</dbReference>
<keyword evidence="5" id="KW-1185">Reference proteome</keyword>
<dbReference type="EC" id="1.1.5.3" evidence="4"/>
<dbReference type="Pfam" id="PF04324">
    <property type="entry name" value="Fer2_BFD"/>
    <property type="match status" value="1"/>
</dbReference>
<dbReference type="InterPro" id="IPR036188">
    <property type="entry name" value="FAD/NAD-bd_sf"/>
</dbReference>
<keyword evidence="1 4" id="KW-0560">Oxidoreductase</keyword>
<dbReference type="Proteomes" id="UP000201613">
    <property type="component" value="Unassembled WGS sequence"/>
</dbReference>
<dbReference type="InterPro" id="IPR007419">
    <property type="entry name" value="BFD-like_2Fe2S-bd_dom"/>
</dbReference>
<dbReference type="AlphaFoldDB" id="A0A238LG46"/>